<keyword evidence="2" id="KW-1185">Reference proteome</keyword>
<comment type="caution">
    <text evidence="1">The sequence shown here is derived from an EMBL/GenBank/DDBJ whole genome shotgun (WGS) entry which is preliminary data.</text>
</comment>
<accession>A0AAV6NTU1</accession>
<name>A0AAV6NTU1_9ROSI</name>
<dbReference type="AlphaFoldDB" id="A0AAV6NTU1"/>
<proteinExistence type="predicted"/>
<protein>
    <submittedName>
        <fullName evidence="1">Uncharacterized protein</fullName>
    </submittedName>
</protein>
<evidence type="ECO:0000313" key="2">
    <source>
        <dbReference type="Proteomes" id="UP000685013"/>
    </source>
</evidence>
<gene>
    <name evidence="1" type="ORF">SDJN03_07351</name>
</gene>
<sequence length="116" mass="13817">MRRPSMTQPFPSGFGWPCVSFRADQFNADRSDELELVPHTRGLRRGNFRSRLNSLLYNVFSEKVKSADSYGLVHPVFENSSQFAIYYFNFNRLQKGPTQREQNPKDTYRWRYQIRL</sequence>
<dbReference type="EMBL" id="JAGKQH010000004">
    <property type="protein sequence ID" value="KAG6602118.1"/>
    <property type="molecule type" value="Genomic_DNA"/>
</dbReference>
<evidence type="ECO:0000313" key="1">
    <source>
        <dbReference type="EMBL" id="KAG6602118.1"/>
    </source>
</evidence>
<reference evidence="1 2" key="1">
    <citation type="journal article" date="2021" name="Hortic Res">
        <title>The domestication of Cucurbita argyrosperma as revealed by the genome of its wild relative.</title>
        <authorList>
            <person name="Barrera-Redondo J."/>
            <person name="Sanchez-de la Vega G."/>
            <person name="Aguirre-Liguori J.A."/>
            <person name="Castellanos-Morales G."/>
            <person name="Gutierrez-Guerrero Y.T."/>
            <person name="Aguirre-Dugua X."/>
            <person name="Aguirre-Planter E."/>
            <person name="Tenaillon M.I."/>
            <person name="Lira-Saade R."/>
            <person name="Eguiarte L.E."/>
        </authorList>
    </citation>
    <scope>NUCLEOTIDE SEQUENCE [LARGE SCALE GENOMIC DNA]</scope>
    <source>
        <strain evidence="1">JBR-2021</strain>
    </source>
</reference>
<organism evidence="1 2">
    <name type="scientific">Cucurbita argyrosperma subsp. sororia</name>
    <dbReference type="NCBI Taxonomy" id="37648"/>
    <lineage>
        <taxon>Eukaryota</taxon>
        <taxon>Viridiplantae</taxon>
        <taxon>Streptophyta</taxon>
        <taxon>Embryophyta</taxon>
        <taxon>Tracheophyta</taxon>
        <taxon>Spermatophyta</taxon>
        <taxon>Magnoliopsida</taxon>
        <taxon>eudicotyledons</taxon>
        <taxon>Gunneridae</taxon>
        <taxon>Pentapetalae</taxon>
        <taxon>rosids</taxon>
        <taxon>fabids</taxon>
        <taxon>Cucurbitales</taxon>
        <taxon>Cucurbitaceae</taxon>
        <taxon>Cucurbiteae</taxon>
        <taxon>Cucurbita</taxon>
    </lineage>
</organism>
<feature type="non-terminal residue" evidence="1">
    <location>
        <position position="1"/>
    </location>
</feature>
<dbReference type="Proteomes" id="UP000685013">
    <property type="component" value="Chromosome 4"/>
</dbReference>